<dbReference type="SUPFAM" id="SSF54695">
    <property type="entry name" value="POZ domain"/>
    <property type="match status" value="1"/>
</dbReference>
<dbReference type="SMART" id="SM00225">
    <property type="entry name" value="BTB"/>
    <property type="match status" value="1"/>
</dbReference>
<dbReference type="OrthoDB" id="685334at2759"/>
<sequence length="211" mass="23506">MLQTGAQSAFAQMLNDGILTDIVVNAIGGSIRAHRAVLAAHSAVFRCMFSHDLREKEQSAVDISDMSSDGCQALISYLYGTLSEEEFLAHRSELLFAGDKYGIAGLKETCEKSLIDDVDTDNVLERLQMAHLYGLSALKRTCMTMLVEFKRVHRIPEDFREFARTGDGDLVAEVMESCRRQGYLPPWYDLASAGRVRNQLVLVPKKEDDPA</sequence>
<dbReference type="KEGG" id="sita:101761313"/>
<organism evidence="3">
    <name type="scientific">Setaria italica</name>
    <name type="common">Foxtail millet</name>
    <name type="synonym">Panicum italicum</name>
    <dbReference type="NCBI Taxonomy" id="4555"/>
    <lineage>
        <taxon>Eukaryota</taxon>
        <taxon>Viridiplantae</taxon>
        <taxon>Streptophyta</taxon>
        <taxon>Embryophyta</taxon>
        <taxon>Tracheophyta</taxon>
        <taxon>Spermatophyta</taxon>
        <taxon>Magnoliopsida</taxon>
        <taxon>Liliopsida</taxon>
        <taxon>Poales</taxon>
        <taxon>Poaceae</taxon>
        <taxon>PACMAD clade</taxon>
        <taxon>Panicoideae</taxon>
        <taxon>Panicodae</taxon>
        <taxon>Paniceae</taxon>
        <taxon>Cenchrinae</taxon>
        <taxon>Setaria</taxon>
    </lineage>
</organism>
<dbReference type="Gene3D" id="3.30.710.10">
    <property type="entry name" value="Potassium Channel Kv1.1, Chain A"/>
    <property type="match status" value="1"/>
</dbReference>
<dbReference type="PANTHER" id="PTHR46672:SF4">
    <property type="entry name" value="OS08G0495500 PROTEIN"/>
    <property type="match status" value="1"/>
</dbReference>
<evidence type="ECO:0000313" key="3">
    <source>
        <dbReference type="EMBL" id="RCV12153.1"/>
    </source>
</evidence>
<dbReference type="AlphaFoldDB" id="A0A368Q2T3"/>
<gene>
    <name evidence="3" type="ORF">SETIT_2G246700v2</name>
</gene>
<dbReference type="CDD" id="cd18186">
    <property type="entry name" value="BTB_POZ_ZBTB_KLHL-like"/>
    <property type="match status" value="1"/>
</dbReference>
<evidence type="ECO:0000259" key="2">
    <source>
        <dbReference type="PROSITE" id="PS50097"/>
    </source>
</evidence>
<dbReference type="InterPro" id="IPR044714">
    <property type="entry name" value="AtSIBP1-like"/>
</dbReference>
<dbReference type="InterPro" id="IPR011333">
    <property type="entry name" value="SKP1/BTB/POZ_sf"/>
</dbReference>
<dbReference type="EMBL" id="CM003529">
    <property type="protein sequence ID" value="RCV12153.1"/>
    <property type="molecule type" value="Genomic_DNA"/>
</dbReference>
<name>A0A368Q2T3_SETIT</name>
<evidence type="ECO:0000256" key="1">
    <source>
        <dbReference type="ARBA" id="ARBA00004906"/>
    </source>
</evidence>
<proteinExistence type="predicted"/>
<dbReference type="STRING" id="4555.A0A368Q2T3"/>
<reference evidence="3" key="2">
    <citation type="submission" date="2015-07" db="EMBL/GenBank/DDBJ databases">
        <authorList>
            <person name="Noorani M."/>
        </authorList>
    </citation>
    <scope>NUCLEOTIDE SEQUENCE</scope>
    <source>
        <strain evidence="3">Yugu1</strain>
    </source>
</reference>
<protein>
    <recommendedName>
        <fullName evidence="2">BTB domain-containing protein</fullName>
    </recommendedName>
</protein>
<dbReference type="InterPro" id="IPR000210">
    <property type="entry name" value="BTB/POZ_dom"/>
</dbReference>
<dbReference type="PANTHER" id="PTHR46672">
    <property type="entry name" value="OS08G0495500 PROTEIN-RELATED"/>
    <property type="match status" value="1"/>
</dbReference>
<accession>A0A368Q2T3</accession>
<feature type="domain" description="BTB" evidence="2">
    <location>
        <begin position="20"/>
        <end position="79"/>
    </location>
</feature>
<comment type="pathway">
    <text evidence="1">Protein modification; protein ubiquitination.</text>
</comment>
<reference evidence="3" key="1">
    <citation type="journal article" date="2012" name="Nat. Biotechnol.">
        <title>Reference genome sequence of the model plant Setaria.</title>
        <authorList>
            <person name="Bennetzen J.L."/>
            <person name="Schmutz J."/>
            <person name="Wang H."/>
            <person name="Percifield R."/>
            <person name="Hawkins J."/>
            <person name="Pontaroli A.C."/>
            <person name="Estep M."/>
            <person name="Feng L."/>
            <person name="Vaughn J.N."/>
            <person name="Grimwood J."/>
            <person name="Jenkins J."/>
            <person name="Barry K."/>
            <person name="Lindquist E."/>
            <person name="Hellsten U."/>
            <person name="Deshpande S."/>
            <person name="Wang X."/>
            <person name="Wu X."/>
            <person name="Mitros T."/>
            <person name="Triplett J."/>
            <person name="Yang X."/>
            <person name="Ye C.Y."/>
            <person name="Mauro-Herrera M."/>
            <person name="Wang L."/>
            <person name="Li P."/>
            <person name="Sharma M."/>
            <person name="Sharma R."/>
            <person name="Ronald P.C."/>
            <person name="Panaud O."/>
            <person name="Kellogg E.A."/>
            <person name="Brutnell T.P."/>
            <person name="Doust A.N."/>
            <person name="Tuskan G.A."/>
            <person name="Rokhsar D."/>
            <person name="Devos K.M."/>
        </authorList>
    </citation>
    <scope>NUCLEOTIDE SEQUENCE [LARGE SCALE GENOMIC DNA]</scope>
    <source>
        <strain evidence="3">Yugu1</strain>
    </source>
</reference>
<dbReference type="PROSITE" id="PS50097">
    <property type="entry name" value="BTB"/>
    <property type="match status" value="1"/>
</dbReference>
<dbReference type="Pfam" id="PF00651">
    <property type="entry name" value="BTB"/>
    <property type="match status" value="1"/>
</dbReference>